<evidence type="ECO:0000259" key="4">
    <source>
        <dbReference type="Pfam" id="PF13404"/>
    </source>
</evidence>
<dbReference type="GO" id="GO:0005829">
    <property type="term" value="C:cytosol"/>
    <property type="evidence" value="ECO:0007669"/>
    <property type="project" value="TreeGrafter"/>
</dbReference>
<organism evidence="5 6">
    <name type="scientific">Pseudarthrobacter psychrotolerans</name>
    <dbReference type="NCBI Taxonomy" id="2697569"/>
    <lineage>
        <taxon>Bacteria</taxon>
        <taxon>Bacillati</taxon>
        <taxon>Actinomycetota</taxon>
        <taxon>Actinomycetes</taxon>
        <taxon>Micrococcales</taxon>
        <taxon>Micrococcaceae</taxon>
        <taxon>Pseudarthrobacter</taxon>
    </lineage>
</organism>
<dbReference type="PANTHER" id="PTHR30154:SF34">
    <property type="entry name" value="TRANSCRIPTIONAL REGULATOR AZLB"/>
    <property type="match status" value="1"/>
</dbReference>
<protein>
    <submittedName>
        <fullName evidence="5">AsnC family transcriptional regulator</fullName>
    </submittedName>
</protein>
<accession>A0A6P1NPH7</accession>
<dbReference type="InterPro" id="IPR011008">
    <property type="entry name" value="Dimeric_a/b-barrel"/>
</dbReference>
<dbReference type="Proteomes" id="UP000464186">
    <property type="component" value="Chromosome"/>
</dbReference>
<dbReference type="SUPFAM" id="SSF46785">
    <property type="entry name" value="Winged helix' DNA-binding domain"/>
    <property type="match status" value="1"/>
</dbReference>
<keyword evidence="2" id="KW-0238">DNA-binding</keyword>
<dbReference type="PANTHER" id="PTHR30154">
    <property type="entry name" value="LEUCINE-RESPONSIVE REGULATORY PROTEIN"/>
    <property type="match status" value="1"/>
</dbReference>
<evidence type="ECO:0000313" key="6">
    <source>
        <dbReference type="Proteomes" id="UP000464186"/>
    </source>
</evidence>
<dbReference type="KEGG" id="psey:GU243_12685"/>
<dbReference type="GO" id="GO:0043565">
    <property type="term" value="F:sequence-specific DNA binding"/>
    <property type="evidence" value="ECO:0007669"/>
    <property type="project" value="InterPro"/>
</dbReference>
<dbReference type="AlphaFoldDB" id="A0A6P1NPH7"/>
<keyword evidence="3" id="KW-0804">Transcription</keyword>
<name>A0A6P1NPH7_9MICC</name>
<sequence>MWFTGCEIAEKNQKYDGYGRIYSPEIEACEVVLSEEDLALISALQIAPRISWSDAATVLGVHATTLAARWDRLRLSGAAWTTAHLIGDPKQMCLALVDVDCEMRLRDKVTAALAAIPEVVTVEEAASNRDLMLTVIAPTLARFTEDVLPRFKEIQGLLKYRTSLCTRLHSSGYAWRLNILDKAKQNALRALAGPEVTGSAAPMPGAPLPPNHLDLIPFLARDGRAGAADIARSLGRSPATVQRQLNRVLSSGLLSFRCEIAQKLSGYPVSCQWFANVPAGQHEAAAAELRGLRTVRLSASTTGSTNFVILMWLHSLADVMNAELALQQRIPQIELVESVVILNTAKRVGWMLNPDSTASGAVVVSGTELPSVELP</sequence>
<keyword evidence="6" id="KW-1185">Reference proteome</keyword>
<dbReference type="EMBL" id="CP047898">
    <property type="protein sequence ID" value="QHK20444.1"/>
    <property type="molecule type" value="Genomic_DNA"/>
</dbReference>
<evidence type="ECO:0000313" key="5">
    <source>
        <dbReference type="EMBL" id="QHK20444.1"/>
    </source>
</evidence>
<dbReference type="InterPro" id="IPR036388">
    <property type="entry name" value="WH-like_DNA-bd_sf"/>
</dbReference>
<dbReference type="Gene3D" id="3.30.70.920">
    <property type="match status" value="1"/>
</dbReference>
<dbReference type="GO" id="GO:0043200">
    <property type="term" value="P:response to amino acid"/>
    <property type="evidence" value="ECO:0007669"/>
    <property type="project" value="TreeGrafter"/>
</dbReference>
<dbReference type="InterPro" id="IPR019888">
    <property type="entry name" value="Tscrpt_reg_AsnC-like"/>
</dbReference>
<keyword evidence="1" id="KW-0805">Transcription regulation</keyword>
<proteinExistence type="predicted"/>
<gene>
    <name evidence="5" type="ORF">GU243_12685</name>
</gene>
<feature type="domain" description="HTH asnC-type" evidence="4">
    <location>
        <begin position="37"/>
        <end position="74"/>
    </location>
</feature>
<dbReference type="InterPro" id="IPR000485">
    <property type="entry name" value="AsnC-type_HTH_dom"/>
</dbReference>
<dbReference type="Pfam" id="PF13404">
    <property type="entry name" value="HTH_AsnC-type"/>
    <property type="match status" value="1"/>
</dbReference>
<evidence type="ECO:0000256" key="2">
    <source>
        <dbReference type="ARBA" id="ARBA00023125"/>
    </source>
</evidence>
<dbReference type="Gene3D" id="1.10.10.10">
    <property type="entry name" value="Winged helix-like DNA-binding domain superfamily/Winged helix DNA-binding domain"/>
    <property type="match status" value="2"/>
</dbReference>
<reference evidence="5 6" key="1">
    <citation type="submission" date="2020-01" db="EMBL/GenBank/DDBJ databases">
        <title>Pseudarthrobacter psychrotolerans sp. nov., isolated from antarctic soil.</title>
        <authorList>
            <person name="Shin Y."/>
            <person name="Park W."/>
        </authorList>
    </citation>
    <scope>NUCLEOTIDE SEQUENCE [LARGE SCALE GENOMIC DNA]</scope>
    <source>
        <strain evidence="5 6">YJ56</strain>
    </source>
</reference>
<dbReference type="SMART" id="SM00344">
    <property type="entry name" value="HTH_ASNC"/>
    <property type="match status" value="1"/>
</dbReference>
<dbReference type="InterPro" id="IPR036390">
    <property type="entry name" value="WH_DNA-bd_sf"/>
</dbReference>
<evidence type="ECO:0000256" key="3">
    <source>
        <dbReference type="ARBA" id="ARBA00023163"/>
    </source>
</evidence>
<dbReference type="SUPFAM" id="SSF54909">
    <property type="entry name" value="Dimeric alpha+beta barrel"/>
    <property type="match status" value="1"/>
</dbReference>
<evidence type="ECO:0000256" key="1">
    <source>
        <dbReference type="ARBA" id="ARBA00023015"/>
    </source>
</evidence>